<keyword evidence="4" id="KW-1185">Reference proteome</keyword>
<dbReference type="InterPro" id="IPR002591">
    <property type="entry name" value="Phosphodiest/P_Trfase"/>
</dbReference>
<dbReference type="AlphaFoldDB" id="A0AAP0C5T8"/>
<accession>A0AAP0C5T8</accession>
<dbReference type="CDD" id="cd16018">
    <property type="entry name" value="Enpp"/>
    <property type="match status" value="1"/>
</dbReference>
<evidence type="ECO:0000256" key="1">
    <source>
        <dbReference type="SAM" id="MobiDB-lite"/>
    </source>
</evidence>
<dbReference type="FunFam" id="3.30.1360.180:FF:000002">
    <property type="entry name" value="Alkaline-phosphatase-like family protein"/>
    <property type="match status" value="1"/>
</dbReference>
<dbReference type="InterPro" id="IPR017850">
    <property type="entry name" value="Alkaline_phosphatase_core_sf"/>
</dbReference>
<gene>
    <name evidence="3" type="ORF">SSX86_030876</name>
</gene>
<sequence length="477" mass="52804">MKLDSIKPSPVPTQEEDESPHPNQPTSGDPPGAKPSATTALLLTTCLAVSAAVAFALLFFSAVKTPAHHRITTSIQLARPLTKLTHPAVILISSDGFRFGYQFKTLTPNIHRLINNGTEARTGLIPVFPTLTFPNHYSIATGLYPAYHGIINNKFLDPVTGETFTMSSHEPEWWLGEPIWETISNHGLKAATYFWPGSEVIKGSWDCPVDYCAPYNESVPFEQRVDSILSYFDLPDEDVPVFMTLYFEDPDHQGHMVGPDDVQVTEAVDRIDGLIGRLIDGLENRGVFEDVTIILVGDHGMVGTCDQKLIFLDDLASWVEIPKEWVQGYTPVLSIRPPSDQSVFDIVDKMNRGLTSGKVKNGEKLKVYRKEDLPGRLHYSESDRIPPIIGMVEEGFTVEQKDSKNKECGGAHGYDNAFFSMRTIFIGHGPRFGRGIKVPSFENVQIYNLITSILDINGAANNGSSSFPKTVLLPPHH</sequence>
<evidence type="ECO:0000313" key="4">
    <source>
        <dbReference type="Proteomes" id="UP001408789"/>
    </source>
</evidence>
<protein>
    <submittedName>
        <fullName evidence="3">Uncharacterized protein</fullName>
    </submittedName>
</protein>
<keyword evidence="2" id="KW-0812">Transmembrane</keyword>
<comment type="caution">
    <text evidence="3">The sequence shown here is derived from an EMBL/GenBank/DDBJ whole genome shotgun (WGS) entry which is preliminary data.</text>
</comment>
<evidence type="ECO:0000256" key="2">
    <source>
        <dbReference type="SAM" id="Phobius"/>
    </source>
</evidence>
<evidence type="ECO:0000313" key="3">
    <source>
        <dbReference type="EMBL" id="KAK9050155.1"/>
    </source>
</evidence>
<feature type="region of interest" description="Disordered" evidence="1">
    <location>
        <begin position="1"/>
        <end position="35"/>
    </location>
</feature>
<organism evidence="3 4">
    <name type="scientific">Deinandra increscens subsp. villosa</name>
    <dbReference type="NCBI Taxonomy" id="3103831"/>
    <lineage>
        <taxon>Eukaryota</taxon>
        <taxon>Viridiplantae</taxon>
        <taxon>Streptophyta</taxon>
        <taxon>Embryophyta</taxon>
        <taxon>Tracheophyta</taxon>
        <taxon>Spermatophyta</taxon>
        <taxon>Magnoliopsida</taxon>
        <taxon>eudicotyledons</taxon>
        <taxon>Gunneridae</taxon>
        <taxon>Pentapetalae</taxon>
        <taxon>asterids</taxon>
        <taxon>campanulids</taxon>
        <taxon>Asterales</taxon>
        <taxon>Asteraceae</taxon>
        <taxon>Asteroideae</taxon>
        <taxon>Heliantheae alliance</taxon>
        <taxon>Madieae</taxon>
        <taxon>Madiinae</taxon>
        <taxon>Deinandra</taxon>
    </lineage>
</organism>
<dbReference type="FunFam" id="3.40.720.10:FF:000033">
    <property type="entry name" value="Alkaline-phosphatase-like family protein"/>
    <property type="match status" value="1"/>
</dbReference>
<dbReference type="GO" id="GO:0016787">
    <property type="term" value="F:hydrolase activity"/>
    <property type="evidence" value="ECO:0007669"/>
    <property type="project" value="UniProtKB-ARBA"/>
</dbReference>
<dbReference type="Proteomes" id="UP001408789">
    <property type="component" value="Unassembled WGS sequence"/>
</dbReference>
<proteinExistence type="predicted"/>
<dbReference type="Pfam" id="PF01663">
    <property type="entry name" value="Phosphodiest"/>
    <property type="match status" value="1"/>
</dbReference>
<dbReference type="PANTHER" id="PTHR10151">
    <property type="entry name" value="ECTONUCLEOTIDE PYROPHOSPHATASE/PHOSPHODIESTERASE"/>
    <property type="match status" value="1"/>
</dbReference>
<dbReference type="EMBL" id="JBCNJP010003108">
    <property type="protein sequence ID" value="KAK9050155.1"/>
    <property type="molecule type" value="Genomic_DNA"/>
</dbReference>
<keyword evidence="2" id="KW-1133">Transmembrane helix</keyword>
<dbReference type="Gene3D" id="3.30.1360.180">
    <property type="match status" value="1"/>
</dbReference>
<dbReference type="PANTHER" id="PTHR10151:SF120">
    <property type="entry name" value="BIS(5'-ADENOSYL)-TRIPHOSPHATASE"/>
    <property type="match status" value="1"/>
</dbReference>
<dbReference type="SUPFAM" id="SSF53649">
    <property type="entry name" value="Alkaline phosphatase-like"/>
    <property type="match status" value="1"/>
</dbReference>
<dbReference type="GO" id="GO:0005773">
    <property type="term" value="C:vacuole"/>
    <property type="evidence" value="ECO:0007669"/>
    <property type="project" value="TreeGrafter"/>
</dbReference>
<reference evidence="3 4" key="1">
    <citation type="submission" date="2024-04" db="EMBL/GenBank/DDBJ databases">
        <title>The reference genome of an endangered Asteraceae, Deinandra increscens subsp. villosa, native to the Central Coast of California.</title>
        <authorList>
            <person name="Guilliams M."/>
            <person name="Hasenstab-Lehman K."/>
            <person name="Meyer R."/>
            <person name="Mcevoy S."/>
        </authorList>
    </citation>
    <scope>NUCLEOTIDE SEQUENCE [LARGE SCALE GENOMIC DNA]</scope>
    <source>
        <tissue evidence="3">Leaf</tissue>
    </source>
</reference>
<feature type="transmembrane region" description="Helical" evidence="2">
    <location>
        <begin position="40"/>
        <end position="60"/>
    </location>
</feature>
<dbReference type="Gene3D" id="3.40.720.10">
    <property type="entry name" value="Alkaline Phosphatase, subunit A"/>
    <property type="match status" value="1"/>
</dbReference>
<keyword evidence="2" id="KW-0472">Membrane</keyword>
<name>A0AAP0C5T8_9ASTR</name>